<dbReference type="InterPro" id="IPR007712">
    <property type="entry name" value="RelE/ParE_toxin"/>
</dbReference>
<proteinExistence type="predicted"/>
<evidence type="ECO:0000313" key="4">
    <source>
        <dbReference type="Proteomes" id="UP001277561"/>
    </source>
</evidence>
<evidence type="ECO:0000256" key="1">
    <source>
        <dbReference type="ARBA" id="ARBA00022649"/>
    </source>
</evidence>
<evidence type="ECO:0000313" key="2">
    <source>
        <dbReference type="EMBL" id="MDX8305237.1"/>
    </source>
</evidence>
<keyword evidence="1" id="KW-1277">Toxin-antitoxin system</keyword>
<dbReference type="RefSeq" id="WP_320188698.1">
    <property type="nucleotide sequence ID" value="NZ_CP192765.1"/>
</dbReference>
<gene>
    <name evidence="2" type="ORF">RMR22_23590</name>
    <name evidence="3" type="ORF">RMS29_25485</name>
</gene>
<name>A0AAW9FF60_9HYPH</name>
<comment type="caution">
    <text evidence="2">The sequence shown here is derived from an EMBL/GenBank/DDBJ whole genome shotgun (WGS) entry which is preliminary data.</text>
</comment>
<protein>
    <submittedName>
        <fullName evidence="2">Type II toxin-antitoxin system RelE/ParE family toxin</fullName>
    </submittedName>
</protein>
<dbReference type="Gene3D" id="3.30.2310.20">
    <property type="entry name" value="RelE-like"/>
    <property type="match status" value="1"/>
</dbReference>
<evidence type="ECO:0000313" key="3">
    <source>
        <dbReference type="EMBL" id="MDX8332565.1"/>
    </source>
</evidence>
<dbReference type="AlphaFoldDB" id="A0AAW9FF60"/>
<reference evidence="2 4" key="1">
    <citation type="journal article" date="2023" name="Phytobiomes J">
        <title>Deciphering the key players within the bacterial microbiota associated with aerial crown gall tumors on rhododendron: Insights into the gallobiome.</title>
        <authorList>
            <person name="Kuzmanovic N."/>
            <person name="Nesme J."/>
            <person name="Wolf J."/>
            <person name="Neumann-Schaal M."/>
            <person name="Petersen J."/>
            <person name="Fernandez-Gnecco G."/>
            <person name="Sproeer C."/>
            <person name="Bunk B."/>
            <person name="Overmann J."/>
            <person name="Sorensen S.J."/>
            <person name="Idczak E."/>
            <person name="Smalla K."/>
        </authorList>
    </citation>
    <scope>NUCLEOTIDE SEQUENCE</scope>
    <source>
        <strain evidence="2">Rho-11.1</strain>
        <strain evidence="4">rho-14.1</strain>
        <strain evidence="3">Rho-14.1</strain>
    </source>
</reference>
<dbReference type="EMBL" id="JAVRAD010000019">
    <property type="protein sequence ID" value="MDX8332565.1"/>
    <property type="molecule type" value="Genomic_DNA"/>
</dbReference>
<dbReference type="Proteomes" id="UP001277561">
    <property type="component" value="Unassembled WGS sequence"/>
</dbReference>
<keyword evidence="4" id="KW-1185">Reference proteome</keyword>
<dbReference type="EMBL" id="JAVRAF010000015">
    <property type="protein sequence ID" value="MDX8305237.1"/>
    <property type="molecule type" value="Genomic_DNA"/>
</dbReference>
<sequence>MPGYRFYAPADVAQDKIWDDTLKQWGDAQAETYLRGLHAHLQRLCDNRLLWCRLPQGLAVPRDIKREAYFSRYERHYLFFRTLDDGDLGVMSILHERMDMAVRLREDLAALEAKNSDSN</sequence>
<organism evidence="2">
    <name type="scientific">Agrobacterium rosae</name>
    <dbReference type="NCBI Taxonomy" id="1972867"/>
    <lineage>
        <taxon>Bacteria</taxon>
        <taxon>Pseudomonadati</taxon>
        <taxon>Pseudomonadota</taxon>
        <taxon>Alphaproteobacteria</taxon>
        <taxon>Hyphomicrobiales</taxon>
        <taxon>Rhizobiaceae</taxon>
        <taxon>Rhizobium/Agrobacterium group</taxon>
        <taxon>Agrobacterium</taxon>
    </lineage>
</organism>
<accession>A0AAW9FF60</accession>
<dbReference type="InterPro" id="IPR035093">
    <property type="entry name" value="RelE/ParE_toxin_dom_sf"/>
</dbReference>
<dbReference type="Pfam" id="PF05016">
    <property type="entry name" value="ParE_toxin"/>
    <property type="match status" value="1"/>
</dbReference>